<dbReference type="Pfam" id="PF00440">
    <property type="entry name" value="TetR_N"/>
    <property type="match status" value="1"/>
</dbReference>
<reference evidence="5" key="1">
    <citation type="submission" date="2015-02" db="EMBL/GenBank/DDBJ databases">
        <title>Draft Genome of Frankia sp. CpI1-S.</title>
        <authorList>
            <person name="Oshone R.T."/>
            <person name="Ngom M."/>
            <person name="Ghodhbane-Gtari F."/>
            <person name="Gtari M."/>
            <person name="Morris K."/>
            <person name="Thomas K."/>
            <person name="Sen A."/>
            <person name="Tisa L.S."/>
        </authorList>
    </citation>
    <scope>NUCLEOTIDE SEQUENCE [LARGE SCALE GENOMIC DNA]</scope>
    <source>
        <strain evidence="5">CpI1-S</strain>
    </source>
</reference>
<dbReference type="SUPFAM" id="SSF46689">
    <property type="entry name" value="Homeodomain-like"/>
    <property type="match status" value="1"/>
</dbReference>
<feature type="domain" description="HTH tetR-type" evidence="3">
    <location>
        <begin position="9"/>
        <end position="69"/>
    </location>
</feature>
<dbReference type="GO" id="GO:0000976">
    <property type="term" value="F:transcription cis-regulatory region binding"/>
    <property type="evidence" value="ECO:0007669"/>
    <property type="project" value="TreeGrafter"/>
</dbReference>
<dbReference type="InterPro" id="IPR036271">
    <property type="entry name" value="Tet_transcr_reg_TetR-rel_C_sf"/>
</dbReference>
<dbReference type="EMBL" id="JYFN01000032">
    <property type="protein sequence ID" value="KJE21725.1"/>
    <property type="molecule type" value="Genomic_DNA"/>
</dbReference>
<gene>
    <name evidence="4" type="ORF">FF36_03929</name>
</gene>
<dbReference type="Proteomes" id="UP000032545">
    <property type="component" value="Unassembled WGS sequence"/>
</dbReference>
<organism evidence="4 5">
    <name type="scientific">Frankia torreyi</name>
    <dbReference type="NCBI Taxonomy" id="1856"/>
    <lineage>
        <taxon>Bacteria</taxon>
        <taxon>Bacillati</taxon>
        <taxon>Actinomycetota</taxon>
        <taxon>Actinomycetes</taxon>
        <taxon>Frankiales</taxon>
        <taxon>Frankiaceae</taxon>
        <taxon>Frankia</taxon>
    </lineage>
</organism>
<reference evidence="4 5" key="2">
    <citation type="journal article" date="2016" name="Genome Announc.">
        <title>Permanent Draft Genome Sequences for Two Variants of Frankia sp. Strain CpI1, the First Frankia Strain Isolated from Root Nodules of Comptonia peregrina.</title>
        <authorList>
            <person name="Oshone R."/>
            <person name="Hurst S.G.IV."/>
            <person name="Abebe-Akele F."/>
            <person name="Simpson S."/>
            <person name="Morris K."/>
            <person name="Thomas W.K."/>
            <person name="Tisa L.S."/>
        </authorList>
    </citation>
    <scope>NUCLEOTIDE SEQUENCE [LARGE SCALE GENOMIC DNA]</scope>
    <source>
        <strain evidence="5">CpI1-S</strain>
    </source>
</reference>
<evidence type="ECO:0000256" key="2">
    <source>
        <dbReference type="PROSITE-ProRule" id="PRU00335"/>
    </source>
</evidence>
<dbReference type="SUPFAM" id="SSF48498">
    <property type="entry name" value="Tetracyclin repressor-like, C-terminal domain"/>
    <property type="match status" value="1"/>
</dbReference>
<keyword evidence="5" id="KW-1185">Reference proteome</keyword>
<dbReference type="PROSITE" id="PS50977">
    <property type="entry name" value="HTH_TETR_2"/>
    <property type="match status" value="1"/>
</dbReference>
<dbReference type="Gene3D" id="1.10.357.10">
    <property type="entry name" value="Tetracycline Repressor, domain 2"/>
    <property type="match status" value="1"/>
</dbReference>
<dbReference type="GO" id="GO:0003700">
    <property type="term" value="F:DNA-binding transcription factor activity"/>
    <property type="evidence" value="ECO:0007669"/>
    <property type="project" value="TreeGrafter"/>
</dbReference>
<evidence type="ECO:0000313" key="5">
    <source>
        <dbReference type="Proteomes" id="UP000032545"/>
    </source>
</evidence>
<evidence type="ECO:0000259" key="3">
    <source>
        <dbReference type="PROSITE" id="PS50977"/>
    </source>
</evidence>
<feature type="DNA-binding region" description="H-T-H motif" evidence="2">
    <location>
        <begin position="32"/>
        <end position="51"/>
    </location>
</feature>
<evidence type="ECO:0000256" key="1">
    <source>
        <dbReference type="ARBA" id="ARBA00023125"/>
    </source>
</evidence>
<dbReference type="InterPro" id="IPR041490">
    <property type="entry name" value="KstR2_TetR_C"/>
</dbReference>
<name>A0A0D8BCE3_9ACTN</name>
<dbReference type="InterPro" id="IPR001647">
    <property type="entry name" value="HTH_TetR"/>
</dbReference>
<protein>
    <submittedName>
        <fullName evidence="4">Transcriptional regulator, TetR family</fullName>
    </submittedName>
</protein>
<proteinExistence type="predicted"/>
<dbReference type="InterPro" id="IPR050109">
    <property type="entry name" value="HTH-type_TetR-like_transc_reg"/>
</dbReference>
<accession>A0A0D8BCE3</accession>
<dbReference type="PRINTS" id="PR00455">
    <property type="entry name" value="HTHTETR"/>
</dbReference>
<comment type="caution">
    <text evidence="4">The sequence shown here is derived from an EMBL/GenBank/DDBJ whole genome shotgun (WGS) entry which is preliminary data.</text>
</comment>
<evidence type="ECO:0000313" key="4">
    <source>
        <dbReference type="EMBL" id="KJE21725.1"/>
    </source>
</evidence>
<dbReference type="PANTHER" id="PTHR30055:SF200">
    <property type="entry name" value="HTH-TYPE TRANSCRIPTIONAL REPRESSOR BDCR"/>
    <property type="match status" value="1"/>
</dbReference>
<sequence>MRVAGSNKADTWSRLKAAGIDLLFKHGYEAMNTRQLAEAAGLKPGSIYYYFKSKEEFLHRLLIDLLQEVVADLEGGLEDVGDVEQRLETYVRILVRWHVDRREETFIASIEIRSLSGQRHERYMLLRRRFDALLAEILQQGIDEERFAVPNEPVLRNAILSMITGICGWYDPAGPLGLSSISDEFVRLTRNMVGLPSR</sequence>
<dbReference type="Pfam" id="PF17932">
    <property type="entry name" value="TetR_C_24"/>
    <property type="match status" value="1"/>
</dbReference>
<dbReference type="InterPro" id="IPR009057">
    <property type="entry name" value="Homeodomain-like_sf"/>
</dbReference>
<keyword evidence="1 2" id="KW-0238">DNA-binding</keyword>
<dbReference type="PATRIC" id="fig|1502723.3.peg.3618"/>
<dbReference type="RefSeq" id="WP_052681224.1">
    <property type="nucleotide sequence ID" value="NZ_JYFN01000032.1"/>
</dbReference>
<dbReference type="AlphaFoldDB" id="A0A0D8BCE3"/>
<dbReference type="PANTHER" id="PTHR30055">
    <property type="entry name" value="HTH-TYPE TRANSCRIPTIONAL REGULATOR RUTR"/>
    <property type="match status" value="1"/>
</dbReference>